<gene>
    <name evidence="1" type="ORF">GCM10025751_58160</name>
</gene>
<dbReference type="Gene3D" id="3.10.450.50">
    <property type="match status" value="1"/>
</dbReference>
<keyword evidence="2" id="KW-1185">Reference proteome</keyword>
<evidence type="ECO:0008006" key="3">
    <source>
        <dbReference type="Google" id="ProtNLM"/>
    </source>
</evidence>
<dbReference type="AlphaFoldDB" id="A0AAV3US90"/>
<sequence>MADVSIVELETEDDWLHGLPVLKQLRTHLTKTLLLDRHTEMQAEGYRQFAATVDDSTNLFYDGISEITVENIILHGDMAAVNGVITPDNGDTHAFCEVFKFEGHMKDANIKSIDSYVVEMV</sequence>
<evidence type="ECO:0000313" key="1">
    <source>
        <dbReference type="EMBL" id="GAA5066348.1"/>
    </source>
</evidence>
<comment type="caution">
    <text evidence="1">The sequence shown here is derived from an EMBL/GenBank/DDBJ whole genome shotgun (WGS) entry which is preliminary data.</text>
</comment>
<evidence type="ECO:0000313" key="2">
    <source>
        <dbReference type="Proteomes" id="UP001501729"/>
    </source>
</evidence>
<name>A0AAV3US90_9EURY</name>
<dbReference type="GeneID" id="68617430"/>
<accession>A0AAV3US90</accession>
<dbReference type="RefSeq" id="WP_227779260.1">
    <property type="nucleotide sequence ID" value="NZ_BAABKX010000030.1"/>
</dbReference>
<dbReference type="EMBL" id="BAABKX010000030">
    <property type="protein sequence ID" value="GAA5066348.1"/>
    <property type="molecule type" value="Genomic_DNA"/>
</dbReference>
<proteinExistence type="predicted"/>
<reference evidence="1 2" key="1">
    <citation type="journal article" date="2019" name="Int. J. Syst. Evol. Microbiol.">
        <title>The Global Catalogue of Microorganisms (GCM) 10K type strain sequencing project: providing services to taxonomists for standard genome sequencing and annotation.</title>
        <authorList>
            <consortium name="The Broad Institute Genomics Platform"/>
            <consortium name="The Broad Institute Genome Sequencing Center for Infectious Disease"/>
            <person name="Wu L."/>
            <person name="Ma J."/>
        </authorList>
    </citation>
    <scope>NUCLEOTIDE SEQUENCE [LARGE SCALE GENOMIC DNA]</scope>
    <source>
        <strain evidence="1 2">JCM 17504</strain>
    </source>
</reference>
<dbReference type="Proteomes" id="UP001501729">
    <property type="component" value="Unassembled WGS sequence"/>
</dbReference>
<organism evidence="1 2">
    <name type="scientific">Haladaptatus pallidirubidus</name>
    <dbReference type="NCBI Taxonomy" id="1008152"/>
    <lineage>
        <taxon>Archaea</taxon>
        <taxon>Methanobacteriati</taxon>
        <taxon>Methanobacteriota</taxon>
        <taxon>Stenosarchaea group</taxon>
        <taxon>Halobacteria</taxon>
        <taxon>Halobacteriales</taxon>
        <taxon>Haladaptataceae</taxon>
        <taxon>Haladaptatus</taxon>
    </lineage>
</organism>
<protein>
    <recommendedName>
        <fullName evidence="3">SnoaL-like domain-containing protein</fullName>
    </recommendedName>
</protein>